<dbReference type="InterPro" id="IPR036852">
    <property type="entry name" value="Peptidase_S8/S53_dom_sf"/>
</dbReference>
<keyword evidence="4 5" id="KW-0720">Serine protease</keyword>
<dbReference type="PANTHER" id="PTHR43806:SF11">
    <property type="entry name" value="CEREVISIN-RELATED"/>
    <property type="match status" value="1"/>
</dbReference>
<evidence type="ECO:0000256" key="5">
    <source>
        <dbReference type="PROSITE-ProRule" id="PRU01240"/>
    </source>
</evidence>
<feature type="active site" description="Charge relay system" evidence="5">
    <location>
        <position position="147"/>
    </location>
</feature>
<organism evidence="7 8">
    <name type="scientific">Catenuloplanes nepalensis</name>
    <dbReference type="NCBI Taxonomy" id="587533"/>
    <lineage>
        <taxon>Bacteria</taxon>
        <taxon>Bacillati</taxon>
        <taxon>Actinomycetota</taxon>
        <taxon>Actinomycetes</taxon>
        <taxon>Micromonosporales</taxon>
        <taxon>Micromonosporaceae</taxon>
        <taxon>Catenuloplanes</taxon>
    </lineage>
</organism>
<evidence type="ECO:0000256" key="4">
    <source>
        <dbReference type="ARBA" id="ARBA00022825"/>
    </source>
</evidence>
<gene>
    <name evidence="7" type="ORF">J2S43_003655</name>
</gene>
<dbReference type="PANTHER" id="PTHR43806">
    <property type="entry name" value="PEPTIDASE S8"/>
    <property type="match status" value="1"/>
</dbReference>
<feature type="active site" description="Charge relay system" evidence="5">
    <location>
        <position position="185"/>
    </location>
</feature>
<feature type="active site" description="Charge relay system" evidence="5">
    <location>
        <position position="346"/>
    </location>
</feature>
<name>A0ABT9MUL2_9ACTN</name>
<dbReference type="CDD" id="cd00306">
    <property type="entry name" value="Peptidases_S8_S53"/>
    <property type="match status" value="1"/>
</dbReference>
<dbReference type="Pfam" id="PF00082">
    <property type="entry name" value="Peptidase_S8"/>
    <property type="match status" value="1"/>
</dbReference>
<evidence type="ECO:0000256" key="1">
    <source>
        <dbReference type="ARBA" id="ARBA00011073"/>
    </source>
</evidence>
<evidence type="ECO:0000256" key="3">
    <source>
        <dbReference type="ARBA" id="ARBA00022801"/>
    </source>
</evidence>
<feature type="domain" description="Peptidase S8/S53" evidence="6">
    <location>
        <begin position="141"/>
        <end position="357"/>
    </location>
</feature>
<sequence>MPPSDDRISRYHARRQERLRRLPTLRSAPTTGRARAWYVAGELLVLDEERRAVERYLSENRGTLTATGDEEVTPGLRRYRAAGLDVPDLVRTVHGRLPAGADVVAANHVLLSAPFNHGGPFGPPQPAAAATLAAPAGESPVHVAIVDTGLWPASRLPQGYLTADVDVETATDVDSDGVLDGDVGHANFIAGVIAAHTGRVRLSVHRVLDTFGLCTELQLIEALDALDASVSVVNLSLGGYTPGNRPPIGLRVALENALSVPDRVVVAAAGNDGNAADPFWPAAFARSGPGWADRIAAVAAHDGTRVCGWSNTGAWVTVAARGEDVHSTFIDHDAFPSGWALWSGTSFATPRVVAEVATGMAAGLSAPAALDRVTADAAATIGGYPVAGS</sequence>
<evidence type="ECO:0000256" key="2">
    <source>
        <dbReference type="ARBA" id="ARBA00022670"/>
    </source>
</evidence>
<comment type="similarity">
    <text evidence="1 5">Belongs to the peptidase S8 family.</text>
</comment>
<dbReference type="EMBL" id="JAUSRA010000001">
    <property type="protein sequence ID" value="MDP9795143.1"/>
    <property type="molecule type" value="Genomic_DNA"/>
</dbReference>
<comment type="caution">
    <text evidence="7">The sequence shown here is derived from an EMBL/GenBank/DDBJ whole genome shotgun (WGS) entry which is preliminary data.</text>
</comment>
<dbReference type="Proteomes" id="UP001240984">
    <property type="component" value="Unassembled WGS sequence"/>
</dbReference>
<dbReference type="PROSITE" id="PS51892">
    <property type="entry name" value="SUBTILASE"/>
    <property type="match status" value="1"/>
</dbReference>
<accession>A0ABT9MUL2</accession>
<dbReference type="Gene3D" id="3.40.50.200">
    <property type="entry name" value="Peptidase S8/S53 domain"/>
    <property type="match status" value="1"/>
</dbReference>
<evidence type="ECO:0000313" key="8">
    <source>
        <dbReference type="Proteomes" id="UP001240984"/>
    </source>
</evidence>
<dbReference type="PROSITE" id="PS00138">
    <property type="entry name" value="SUBTILASE_SER"/>
    <property type="match status" value="1"/>
</dbReference>
<dbReference type="SUPFAM" id="SSF52743">
    <property type="entry name" value="Subtilisin-like"/>
    <property type="match status" value="1"/>
</dbReference>
<evidence type="ECO:0000259" key="6">
    <source>
        <dbReference type="Pfam" id="PF00082"/>
    </source>
</evidence>
<dbReference type="InterPro" id="IPR000209">
    <property type="entry name" value="Peptidase_S8/S53_dom"/>
</dbReference>
<reference evidence="7 8" key="1">
    <citation type="submission" date="2023-07" db="EMBL/GenBank/DDBJ databases">
        <title>Sequencing the genomes of 1000 actinobacteria strains.</title>
        <authorList>
            <person name="Klenk H.-P."/>
        </authorList>
    </citation>
    <scope>NUCLEOTIDE SEQUENCE [LARGE SCALE GENOMIC DNA]</scope>
    <source>
        <strain evidence="7 8">DSM 44710</strain>
    </source>
</reference>
<evidence type="ECO:0000313" key="7">
    <source>
        <dbReference type="EMBL" id="MDP9795143.1"/>
    </source>
</evidence>
<dbReference type="InterPro" id="IPR050131">
    <property type="entry name" value="Peptidase_S8_subtilisin-like"/>
</dbReference>
<proteinExistence type="inferred from homology"/>
<keyword evidence="2 5" id="KW-0645">Protease</keyword>
<dbReference type="InterPro" id="IPR023828">
    <property type="entry name" value="Peptidase_S8_Ser-AS"/>
</dbReference>
<dbReference type="RefSeq" id="WP_306830711.1">
    <property type="nucleotide sequence ID" value="NZ_JAUSRA010000001.1"/>
</dbReference>
<keyword evidence="8" id="KW-1185">Reference proteome</keyword>
<protein>
    <recommendedName>
        <fullName evidence="6">Peptidase S8/S53 domain-containing protein</fullName>
    </recommendedName>
</protein>
<keyword evidence="3 5" id="KW-0378">Hydrolase</keyword>